<dbReference type="AlphaFoldDB" id="A0A395GUX7"/>
<dbReference type="SUPFAM" id="SSF51905">
    <property type="entry name" value="FAD/NAD(P)-binding domain"/>
    <property type="match status" value="1"/>
</dbReference>
<evidence type="ECO:0000256" key="2">
    <source>
        <dbReference type="ARBA" id="ARBA00022630"/>
    </source>
</evidence>
<feature type="chain" id="PRO_5017465024" evidence="6">
    <location>
        <begin position="19"/>
        <end position="479"/>
    </location>
</feature>
<dbReference type="STRING" id="1448316.A0A395GUX7"/>
<dbReference type="GO" id="GO:0071949">
    <property type="term" value="F:FAD binding"/>
    <property type="evidence" value="ECO:0007669"/>
    <property type="project" value="InterPro"/>
</dbReference>
<organism evidence="8 9">
    <name type="scientific">Aspergillus ibericus CBS 121593</name>
    <dbReference type="NCBI Taxonomy" id="1448316"/>
    <lineage>
        <taxon>Eukaryota</taxon>
        <taxon>Fungi</taxon>
        <taxon>Dikarya</taxon>
        <taxon>Ascomycota</taxon>
        <taxon>Pezizomycotina</taxon>
        <taxon>Eurotiomycetes</taxon>
        <taxon>Eurotiomycetidae</taxon>
        <taxon>Eurotiales</taxon>
        <taxon>Aspergillaceae</taxon>
        <taxon>Aspergillus</taxon>
        <taxon>Aspergillus subgen. Circumdati</taxon>
    </lineage>
</organism>
<keyword evidence="5" id="KW-0812">Transmembrane</keyword>
<dbReference type="PRINTS" id="PR00420">
    <property type="entry name" value="RNGMNOXGNASE"/>
</dbReference>
<keyword evidence="4" id="KW-0560">Oxidoreductase</keyword>
<feature type="domain" description="FAD-binding" evidence="7">
    <location>
        <begin position="4"/>
        <end position="368"/>
    </location>
</feature>
<evidence type="ECO:0000259" key="7">
    <source>
        <dbReference type="Pfam" id="PF01494"/>
    </source>
</evidence>
<keyword evidence="2" id="KW-0285">Flavoprotein</keyword>
<dbReference type="PANTHER" id="PTHR47356:SF2">
    <property type="entry name" value="FAD-BINDING DOMAIN-CONTAINING PROTEIN-RELATED"/>
    <property type="match status" value="1"/>
</dbReference>
<evidence type="ECO:0000256" key="6">
    <source>
        <dbReference type="SAM" id="SignalP"/>
    </source>
</evidence>
<keyword evidence="5" id="KW-0472">Membrane</keyword>
<dbReference type="Proteomes" id="UP000249402">
    <property type="component" value="Unassembled WGS sequence"/>
</dbReference>
<keyword evidence="5" id="KW-1133">Transmembrane helix</keyword>
<keyword evidence="3" id="KW-0274">FAD</keyword>
<sequence>MALRVIIVGGSIAGLTLAHSLRACHIDYLVLEAKADIAPAVGASIGILPNGARILDQLGIWPAIGQHIAPLHQSFVWSSAGRLIVRSDHPRLIHERHAYPFAFLDRRILLKILYEQLGLQQERVHLNKRVVRVGHVADGVVAHCEDGSVFAGDLVVGADGVRSTVLQEMRRQNAKSILDVGHRGSAMQSEYSCLFGISNPVPGLHAGDGHFTYAKGYSTLTVVGKDDRVFWFLFTKMSQSYDADHIPRFTEEDLQRHVARYGHVPISDTVPLSAVSERIQAGSLHALEEAFAPVWTVDRIACVGDAIHKMTPNIGQGGNSAIETVAALANHLASLRRKTPDRAPSLTELKTCLQTWQTERHDRAHKVWSAANAATRMEAGDTLYHRIIGQYMLPYLGSYLTDGMSELIKGAEKLDFLPVPARSLAGSIPYTSEGATSEMEVGMGRAWFRWMWVAVLVGAVWRLCVVCLVGADVLQCGIF</sequence>
<dbReference type="PANTHER" id="PTHR47356">
    <property type="entry name" value="FAD-DEPENDENT MONOOXYGENASE ASQG-RELATED"/>
    <property type="match status" value="1"/>
</dbReference>
<comment type="similarity">
    <text evidence="1">Belongs to the paxM FAD-dependent monooxygenase family.</text>
</comment>
<proteinExistence type="inferred from homology"/>
<evidence type="ECO:0000256" key="5">
    <source>
        <dbReference type="SAM" id="Phobius"/>
    </source>
</evidence>
<feature type="signal peptide" evidence="6">
    <location>
        <begin position="1"/>
        <end position="18"/>
    </location>
</feature>
<dbReference type="EMBL" id="KZ824447">
    <property type="protein sequence ID" value="RAK99276.1"/>
    <property type="molecule type" value="Genomic_DNA"/>
</dbReference>
<protein>
    <submittedName>
        <fullName evidence="8">FAD/NAD(P)-binding domain-containing protein</fullName>
    </submittedName>
</protein>
<dbReference type="OrthoDB" id="10029326at2759"/>
<feature type="transmembrane region" description="Helical" evidence="5">
    <location>
        <begin position="450"/>
        <end position="474"/>
    </location>
</feature>
<evidence type="ECO:0000313" key="9">
    <source>
        <dbReference type="Proteomes" id="UP000249402"/>
    </source>
</evidence>
<keyword evidence="6" id="KW-0732">Signal</keyword>
<evidence type="ECO:0000256" key="1">
    <source>
        <dbReference type="ARBA" id="ARBA00007992"/>
    </source>
</evidence>
<accession>A0A395GUX7</accession>
<dbReference type="VEuPathDB" id="FungiDB:BO80DRAFT_127454"/>
<reference evidence="8 9" key="1">
    <citation type="submission" date="2018-02" db="EMBL/GenBank/DDBJ databases">
        <title>The genomes of Aspergillus section Nigri reveals drivers in fungal speciation.</title>
        <authorList>
            <consortium name="DOE Joint Genome Institute"/>
            <person name="Vesth T.C."/>
            <person name="Nybo J."/>
            <person name="Theobald S."/>
            <person name="Brandl J."/>
            <person name="Frisvad J.C."/>
            <person name="Nielsen K.F."/>
            <person name="Lyhne E.K."/>
            <person name="Kogle M.E."/>
            <person name="Kuo A."/>
            <person name="Riley R."/>
            <person name="Clum A."/>
            <person name="Nolan M."/>
            <person name="Lipzen A."/>
            <person name="Salamov A."/>
            <person name="Henrissat B."/>
            <person name="Wiebenga A."/>
            <person name="De vries R.P."/>
            <person name="Grigoriev I.V."/>
            <person name="Mortensen U.H."/>
            <person name="Andersen M.R."/>
            <person name="Baker S.E."/>
        </authorList>
    </citation>
    <scope>NUCLEOTIDE SEQUENCE [LARGE SCALE GENOMIC DNA]</scope>
    <source>
        <strain evidence="8 9">CBS 121593</strain>
    </source>
</reference>
<dbReference type="InterPro" id="IPR050562">
    <property type="entry name" value="FAD_mOase_fung"/>
</dbReference>
<dbReference type="Pfam" id="PF01494">
    <property type="entry name" value="FAD_binding_3"/>
    <property type="match status" value="1"/>
</dbReference>
<evidence type="ECO:0000313" key="8">
    <source>
        <dbReference type="EMBL" id="RAK99276.1"/>
    </source>
</evidence>
<dbReference type="InterPro" id="IPR002938">
    <property type="entry name" value="FAD-bd"/>
</dbReference>
<dbReference type="InterPro" id="IPR036188">
    <property type="entry name" value="FAD/NAD-bd_sf"/>
</dbReference>
<gene>
    <name evidence="8" type="ORF">BO80DRAFT_127454</name>
</gene>
<dbReference type="Gene3D" id="3.50.50.60">
    <property type="entry name" value="FAD/NAD(P)-binding domain"/>
    <property type="match status" value="1"/>
</dbReference>
<dbReference type="RefSeq" id="XP_025573604.1">
    <property type="nucleotide sequence ID" value="XM_025713547.1"/>
</dbReference>
<evidence type="ECO:0000256" key="3">
    <source>
        <dbReference type="ARBA" id="ARBA00022827"/>
    </source>
</evidence>
<keyword evidence="9" id="KW-1185">Reference proteome</keyword>
<dbReference type="GO" id="GO:0004497">
    <property type="term" value="F:monooxygenase activity"/>
    <property type="evidence" value="ECO:0007669"/>
    <property type="project" value="InterPro"/>
</dbReference>
<name>A0A395GUX7_9EURO</name>
<evidence type="ECO:0000256" key="4">
    <source>
        <dbReference type="ARBA" id="ARBA00023002"/>
    </source>
</evidence>
<dbReference type="GeneID" id="37218412"/>